<evidence type="ECO:0008006" key="4">
    <source>
        <dbReference type="Google" id="ProtNLM"/>
    </source>
</evidence>
<proteinExistence type="predicted"/>
<protein>
    <recommendedName>
        <fullName evidence="4">Cnidarian restricted protein</fullName>
    </recommendedName>
</protein>
<dbReference type="Proteomes" id="UP000594262">
    <property type="component" value="Unplaced"/>
</dbReference>
<dbReference type="EnsemblMetazoa" id="CLYHEMT012595.1">
    <property type="protein sequence ID" value="CLYHEMP012595.1"/>
    <property type="gene ID" value="CLYHEMG012595"/>
</dbReference>
<organism evidence="2 3">
    <name type="scientific">Clytia hemisphaerica</name>
    <dbReference type="NCBI Taxonomy" id="252671"/>
    <lineage>
        <taxon>Eukaryota</taxon>
        <taxon>Metazoa</taxon>
        <taxon>Cnidaria</taxon>
        <taxon>Hydrozoa</taxon>
        <taxon>Hydroidolina</taxon>
        <taxon>Leptothecata</taxon>
        <taxon>Obeliida</taxon>
        <taxon>Clytiidae</taxon>
        <taxon>Clytia</taxon>
    </lineage>
</organism>
<evidence type="ECO:0000256" key="1">
    <source>
        <dbReference type="SAM" id="SignalP"/>
    </source>
</evidence>
<feature type="chain" id="PRO_5029709241" description="Cnidarian restricted protein" evidence="1">
    <location>
        <begin position="22"/>
        <end position="117"/>
    </location>
</feature>
<accession>A0A7M5VHG2</accession>
<evidence type="ECO:0000313" key="3">
    <source>
        <dbReference type="Proteomes" id="UP000594262"/>
    </source>
</evidence>
<keyword evidence="3" id="KW-1185">Reference proteome</keyword>
<evidence type="ECO:0000313" key="2">
    <source>
        <dbReference type="EnsemblMetazoa" id="CLYHEMP012595.1"/>
    </source>
</evidence>
<dbReference type="AlphaFoldDB" id="A0A7M5VHG2"/>
<keyword evidence="1" id="KW-0732">Signal</keyword>
<feature type="signal peptide" evidence="1">
    <location>
        <begin position="1"/>
        <end position="21"/>
    </location>
</feature>
<reference evidence="2" key="1">
    <citation type="submission" date="2021-01" db="UniProtKB">
        <authorList>
            <consortium name="EnsemblMetazoa"/>
        </authorList>
    </citation>
    <scope>IDENTIFICATION</scope>
</reference>
<name>A0A7M5VHG2_9CNID</name>
<sequence>MRLLLALSVLCLLVLIQGGDCKKKEGEKNNEVESKKDAAHFHHYKKKHIPRKAMFVCRRFANCPGPRLPLRIRNSDRFSCCLGCVQKRNKKNRLVFSARAESFDCLCKCPACAQLRG</sequence>